<dbReference type="SMART" id="SM00342">
    <property type="entry name" value="HTH_ARAC"/>
    <property type="match status" value="1"/>
</dbReference>
<dbReference type="PROSITE" id="PS50983">
    <property type="entry name" value="FE_B12_PBP"/>
    <property type="match status" value="1"/>
</dbReference>
<dbReference type="Pfam" id="PF01497">
    <property type="entry name" value="Peripla_BP_2"/>
    <property type="match status" value="1"/>
</dbReference>
<dbReference type="InterPro" id="IPR002491">
    <property type="entry name" value="ABC_transptr_periplasmic_BD"/>
</dbReference>
<dbReference type="SUPFAM" id="SSF46689">
    <property type="entry name" value="Homeodomain-like"/>
    <property type="match status" value="2"/>
</dbReference>
<dbReference type="Pfam" id="PF12833">
    <property type="entry name" value="HTH_18"/>
    <property type="match status" value="1"/>
</dbReference>
<evidence type="ECO:0000256" key="1">
    <source>
        <dbReference type="ARBA" id="ARBA00023015"/>
    </source>
</evidence>
<feature type="coiled-coil region" evidence="4">
    <location>
        <begin position="395"/>
        <end position="422"/>
    </location>
</feature>
<feature type="domain" description="Fe/B12 periplasmic-binding" evidence="6">
    <location>
        <begin position="296"/>
        <end position="554"/>
    </location>
</feature>
<feature type="domain" description="HTH araC/xylS-type" evidence="5">
    <location>
        <begin position="193"/>
        <end position="291"/>
    </location>
</feature>
<evidence type="ECO:0000256" key="3">
    <source>
        <dbReference type="ARBA" id="ARBA00023163"/>
    </source>
</evidence>
<gene>
    <name evidence="7" type="ORF">WMW72_05095</name>
</gene>
<dbReference type="RefSeq" id="WP_341414339.1">
    <property type="nucleotide sequence ID" value="NZ_JBBPCC010000002.1"/>
</dbReference>
<name>A0ABU9DEJ2_9BACL</name>
<keyword evidence="4" id="KW-0175">Coiled coil</keyword>
<dbReference type="PROSITE" id="PS01124">
    <property type="entry name" value="HTH_ARAC_FAMILY_2"/>
    <property type="match status" value="1"/>
</dbReference>
<dbReference type="Gene3D" id="1.10.10.60">
    <property type="entry name" value="Homeodomain-like"/>
    <property type="match status" value="2"/>
</dbReference>
<evidence type="ECO:0000259" key="6">
    <source>
        <dbReference type="PROSITE" id="PS50983"/>
    </source>
</evidence>
<evidence type="ECO:0000259" key="5">
    <source>
        <dbReference type="PROSITE" id="PS01124"/>
    </source>
</evidence>
<dbReference type="PROSITE" id="PS00041">
    <property type="entry name" value="HTH_ARAC_FAMILY_1"/>
    <property type="match status" value="1"/>
</dbReference>
<dbReference type="InterPro" id="IPR018062">
    <property type="entry name" value="HTH_AraC-typ_CS"/>
</dbReference>
<dbReference type="SUPFAM" id="SSF53807">
    <property type="entry name" value="Helical backbone' metal receptor"/>
    <property type="match status" value="1"/>
</dbReference>
<organism evidence="7 8">
    <name type="scientific">Paenibacillus filicis</name>
    <dbReference type="NCBI Taxonomy" id="669464"/>
    <lineage>
        <taxon>Bacteria</taxon>
        <taxon>Bacillati</taxon>
        <taxon>Bacillota</taxon>
        <taxon>Bacilli</taxon>
        <taxon>Bacillales</taxon>
        <taxon>Paenibacillaceae</taxon>
        <taxon>Paenibacillus</taxon>
    </lineage>
</organism>
<dbReference type="PANTHER" id="PTHR43280:SF2">
    <property type="entry name" value="HTH-TYPE TRANSCRIPTIONAL REGULATOR EXSA"/>
    <property type="match status" value="1"/>
</dbReference>
<keyword evidence="8" id="KW-1185">Reference proteome</keyword>
<evidence type="ECO:0000256" key="4">
    <source>
        <dbReference type="SAM" id="Coils"/>
    </source>
</evidence>
<reference evidence="7 8" key="1">
    <citation type="submission" date="2024-04" db="EMBL/GenBank/DDBJ databases">
        <title>draft genome sequnece of Paenibacillus filicis.</title>
        <authorList>
            <person name="Kim D.-U."/>
        </authorList>
    </citation>
    <scope>NUCLEOTIDE SEQUENCE [LARGE SCALE GENOMIC DNA]</scope>
    <source>
        <strain evidence="7 8">KACC14197</strain>
    </source>
</reference>
<dbReference type="Gene3D" id="3.40.50.1980">
    <property type="entry name" value="Nitrogenase molybdenum iron protein domain"/>
    <property type="match status" value="2"/>
</dbReference>
<proteinExistence type="predicted"/>
<dbReference type="PANTHER" id="PTHR43280">
    <property type="entry name" value="ARAC-FAMILY TRANSCRIPTIONAL REGULATOR"/>
    <property type="match status" value="1"/>
</dbReference>
<accession>A0ABU9DEJ2</accession>
<keyword evidence="3" id="KW-0804">Transcription</keyword>
<evidence type="ECO:0000256" key="2">
    <source>
        <dbReference type="ARBA" id="ARBA00023125"/>
    </source>
</evidence>
<dbReference type="EMBL" id="JBBPCC010000002">
    <property type="protein sequence ID" value="MEK8127285.1"/>
    <property type="molecule type" value="Genomic_DNA"/>
</dbReference>
<keyword evidence="1" id="KW-0805">Transcription regulation</keyword>
<dbReference type="Proteomes" id="UP001469365">
    <property type="component" value="Unassembled WGS sequence"/>
</dbReference>
<sequence>MNDSTRQPSMKRRSAPSAARWPLEQQLVQFVHIDFVRLDSCERVNLPHSGGGLNRLILTADGMGRLEIAGSCLEAERGTCCLAASDVPLAIVSNGETGMTFYVISFQAGAIAGLSSDKHDEDEQAARESIWCAQLSDRAVPPLLDWAKRLYTDRSGASTLERFRLNMTFQELVYGIMKDRSGRQADNAREAVWTTVQYMERHYMDPISRVMLAGMAGMSQEYYSRVFKRETGKTPSGYLTDIRMSHARRELVRGQSSVGDIAEDVGYEDLYYFSRKFKQAVGVPPTAYIQRKRHNKVACLYFPYLDHMLAVGHSPAATMIDKSHPLAERVRATVDLGSDEPEFGERHARLLSENEPDLILCSTYISPDQEQLLRRIAPAIQLPYDRDWRLALRDVAGFLDRDQEAEEAIARYENQVEEAGERIRRRLGSQTVALLRVHAEGLRLYGGPMGGYAGPVLYGDLQLSAPRLVRTRAWESKAILLTLESLPELDVDRLLLVVDPNALHQAAELVSHPGWLEIPAVRNGHVHEVGYFTWMSKGLEMNKLKIDEALGVLV</sequence>
<dbReference type="InterPro" id="IPR018060">
    <property type="entry name" value="HTH_AraC"/>
</dbReference>
<evidence type="ECO:0000313" key="7">
    <source>
        <dbReference type="EMBL" id="MEK8127285.1"/>
    </source>
</evidence>
<evidence type="ECO:0000313" key="8">
    <source>
        <dbReference type="Proteomes" id="UP001469365"/>
    </source>
</evidence>
<keyword evidence="2" id="KW-0238">DNA-binding</keyword>
<protein>
    <submittedName>
        <fullName evidence="7">AraC family transcriptional regulator</fullName>
    </submittedName>
</protein>
<dbReference type="InterPro" id="IPR009057">
    <property type="entry name" value="Homeodomain-like_sf"/>
</dbReference>
<comment type="caution">
    <text evidence="7">The sequence shown here is derived from an EMBL/GenBank/DDBJ whole genome shotgun (WGS) entry which is preliminary data.</text>
</comment>